<dbReference type="RefSeq" id="WP_264208510.1">
    <property type="nucleotide sequence ID" value="NZ_JAOZEW010000035.1"/>
</dbReference>
<accession>A0A9X2ZKP1</accession>
<proteinExistence type="predicted"/>
<comment type="caution">
    <text evidence="1">The sequence shown here is derived from an EMBL/GenBank/DDBJ whole genome shotgun (WGS) entry which is preliminary data.</text>
</comment>
<gene>
    <name evidence="1" type="ORF">OIU83_22445</name>
</gene>
<dbReference type="EMBL" id="JAOZEW010000035">
    <property type="protein sequence ID" value="MCV9930437.1"/>
    <property type="molecule type" value="Genomic_DNA"/>
</dbReference>
<evidence type="ECO:0000313" key="1">
    <source>
        <dbReference type="EMBL" id="MCV9930437.1"/>
    </source>
</evidence>
<name>A0A9X2ZKP1_9FLAO</name>
<evidence type="ECO:0000313" key="2">
    <source>
        <dbReference type="Proteomes" id="UP001151079"/>
    </source>
</evidence>
<dbReference type="Proteomes" id="UP001151079">
    <property type="component" value="Unassembled WGS sequence"/>
</dbReference>
<reference evidence="1" key="1">
    <citation type="submission" date="2022-10" db="EMBL/GenBank/DDBJ databases">
        <title>Two novel species of Flavobacterium.</title>
        <authorList>
            <person name="Liu Q."/>
            <person name="Xin Y.-H."/>
        </authorList>
    </citation>
    <scope>NUCLEOTIDE SEQUENCE</scope>
    <source>
        <strain evidence="1">LS1R49</strain>
    </source>
</reference>
<organism evidence="1 2">
    <name type="scientific">Flavobacterium shii</name>
    <dbReference type="NCBI Taxonomy" id="2987687"/>
    <lineage>
        <taxon>Bacteria</taxon>
        <taxon>Pseudomonadati</taxon>
        <taxon>Bacteroidota</taxon>
        <taxon>Flavobacteriia</taxon>
        <taxon>Flavobacteriales</taxon>
        <taxon>Flavobacteriaceae</taxon>
        <taxon>Flavobacterium</taxon>
    </lineage>
</organism>
<sequence>MKKYYVNNTAQPNGDHEIHTEDCLYFKNIISKKYLGEFSNCKFAVTEAKKIYSKSDGCKTCCNDCHSS</sequence>
<keyword evidence="2" id="KW-1185">Reference proteome</keyword>
<dbReference type="AlphaFoldDB" id="A0A9X2ZKP1"/>
<protein>
    <submittedName>
        <fullName evidence="1">Uncharacterized protein</fullName>
    </submittedName>
</protein>